<feature type="transmembrane region" description="Helical" evidence="9">
    <location>
        <begin position="82"/>
        <end position="104"/>
    </location>
</feature>
<evidence type="ECO:0000256" key="7">
    <source>
        <dbReference type="ARBA" id="ARBA00022967"/>
    </source>
</evidence>
<dbReference type="SUPFAM" id="SSF81653">
    <property type="entry name" value="Calcium ATPase, transduction domain A"/>
    <property type="match status" value="1"/>
</dbReference>
<dbReference type="GO" id="GO:0006874">
    <property type="term" value="P:intracellular calcium ion homeostasis"/>
    <property type="evidence" value="ECO:0007669"/>
    <property type="project" value="TreeGrafter"/>
</dbReference>
<keyword evidence="7" id="KW-1278">Translocase</keyword>
<dbReference type="SUPFAM" id="SSF81665">
    <property type="entry name" value="Calcium ATPase, transmembrane domain M"/>
    <property type="match status" value="1"/>
</dbReference>
<feature type="transmembrane region" description="Helical" evidence="9">
    <location>
        <begin position="110"/>
        <end position="129"/>
    </location>
</feature>
<dbReference type="PANTHER" id="PTHR45630">
    <property type="entry name" value="CATION-TRANSPORTING ATPASE-RELATED"/>
    <property type="match status" value="1"/>
</dbReference>
<dbReference type="EMBL" id="QDEB01124527">
    <property type="protein sequence ID" value="RZB39874.1"/>
    <property type="molecule type" value="Genomic_DNA"/>
</dbReference>
<comment type="catalytic activity">
    <reaction evidence="8">
        <text>ATP + H2O = ADP + phosphate + H(+)</text>
        <dbReference type="Rhea" id="RHEA:13065"/>
        <dbReference type="ChEBI" id="CHEBI:15377"/>
        <dbReference type="ChEBI" id="CHEBI:15378"/>
        <dbReference type="ChEBI" id="CHEBI:30616"/>
        <dbReference type="ChEBI" id="CHEBI:43474"/>
        <dbReference type="ChEBI" id="CHEBI:456216"/>
    </reaction>
</comment>
<dbReference type="GO" id="GO:0015203">
    <property type="term" value="F:polyamine transmembrane transporter activity"/>
    <property type="evidence" value="ECO:0007669"/>
    <property type="project" value="TreeGrafter"/>
</dbReference>
<evidence type="ECO:0000256" key="8">
    <source>
        <dbReference type="ARBA" id="ARBA00049360"/>
    </source>
</evidence>
<keyword evidence="6" id="KW-0460">Magnesium</keyword>
<evidence type="ECO:0000256" key="9">
    <source>
        <dbReference type="SAM" id="Phobius"/>
    </source>
</evidence>
<keyword evidence="3" id="KW-0479">Metal-binding</keyword>
<dbReference type="AlphaFoldDB" id="A0A482V9G8"/>
<dbReference type="InterPro" id="IPR023298">
    <property type="entry name" value="ATPase_P-typ_TM_dom_sf"/>
</dbReference>
<keyword evidence="9" id="KW-0812">Transmembrane</keyword>
<keyword evidence="9" id="KW-1133">Transmembrane helix</keyword>
<dbReference type="Gene3D" id="2.70.150.10">
    <property type="entry name" value="Calcium-transporting ATPase, cytoplasmic transduction domain A"/>
    <property type="match status" value="1"/>
</dbReference>
<protein>
    <submittedName>
        <fullName evidence="10">E1-E2 ATPase domain containing protein</fullName>
    </submittedName>
</protein>
<dbReference type="PANTHER" id="PTHR45630:SF8">
    <property type="entry name" value="CATION-TRANSPORTING ATPASE"/>
    <property type="match status" value="1"/>
</dbReference>
<evidence type="ECO:0000256" key="4">
    <source>
        <dbReference type="ARBA" id="ARBA00022741"/>
    </source>
</evidence>
<dbReference type="STRING" id="1661398.A0A482V9G8"/>
<evidence type="ECO:0000256" key="2">
    <source>
        <dbReference type="ARBA" id="ARBA00022553"/>
    </source>
</evidence>
<evidence type="ECO:0000256" key="3">
    <source>
        <dbReference type="ARBA" id="ARBA00022723"/>
    </source>
</evidence>
<dbReference type="InterPro" id="IPR008250">
    <property type="entry name" value="ATPase_P-typ_transduc_dom_A_sf"/>
</dbReference>
<dbReference type="GO" id="GO:0046872">
    <property type="term" value="F:metal ion binding"/>
    <property type="evidence" value="ECO:0007669"/>
    <property type="project" value="UniProtKB-KW"/>
</dbReference>
<dbReference type="GO" id="GO:0019829">
    <property type="term" value="F:ATPase-coupled monoatomic cation transmembrane transporter activity"/>
    <property type="evidence" value="ECO:0007669"/>
    <property type="project" value="TreeGrafter"/>
</dbReference>
<dbReference type="GO" id="GO:0140358">
    <property type="term" value="F:P-type transmembrane transporter activity"/>
    <property type="evidence" value="ECO:0007669"/>
    <property type="project" value="InterPro"/>
</dbReference>
<evidence type="ECO:0000256" key="5">
    <source>
        <dbReference type="ARBA" id="ARBA00022840"/>
    </source>
</evidence>
<evidence type="ECO:0000313" key="10">
    <source>
        <dbReference type="EMBL" id="RZB39874.1"/>
    </source>
</evidence>
<evidence type="ECO:0000313" key="11">
    <source>
        <dbReference type="Proteomes" id="UP000292052"/>
    </source>
</evidence>
<accession>A0A482V9G8</accession>
<keyword evidence="5" id="KW-0067">ATP-binding</keyword>
<sequence>MAFFKKDYSRFSFRNKKKDRTIQEQHAGLLKGAMQMPGYLMFINRGQDDEMEICCFKTSKIKIAFTRLVYGSNKITVKELSILKLLFLEVLNPFYIFQICSFILWFLDDYYYYAAAILAMSIFGISMTVRQTRKNQRKLKSTVHSSDVCTVLKRAPKQFGGDGDVGYEAESISTELLVPGDVLVIPSHGCVMHCDAILLTGNCILNESMLTDK</sequence>
<keyword evidence="9" id="KW-0472">Membrane</keyword>
<dbReference type="InterPro" id="IPR006544">
    <property type="entry name" value="P-type_TPase_V"/>
</dbReference>
<gene>
    <name evidence="10" type="ORF">BDFB_003869</name>
</gene>
<comment type="subcellular location">
    <subcellularLocation>
        <location evidence="1">Membrane</location>
        <topology evidence="1">Multi-pass membrane protein</topology>
    </subcellularLocation>
</comment>
<dbReference type="Proteomes" id="UP000292052">
    <property type="component" value="Unassembled WGS sequence"/>
</dbReference>
<dbReference type="GO" id="GO:0005524">
    <property type="term" value="F:ATP binding"/>
    <property type="evidence" value="ECO:0007669"/>
    <property type="project" value="UniProtKB-KW"/>
</dbReference>
<name>A0A482V9G8_ASBVE</name>
<comment type="caution">
    <text evidence="10">The sequence shown here is derived from an EMBL/GenBank/DDBJ whole genome shotgun (WGS) entry which is preliminary data.</text>
</comment>
<dbReference type="OrthoDB" id="7360059at2759"/>
<evidence type="ECO:0000256" key="6">
    <source>
        <dbReference type="ARBA" id="ARBA00022842"/>
    </source>
</evidence>
<dbReference type="GO" id="GO:0016020">
    <property type="term" value="C:membrane"/>
    <property type="evidence" value="ECO:0007669"/>
    <property type="project" value="UniProtKB-SubCell"/>
</dbReference>
<keyword evidence="2" id="KW-0597">Phosphoprotein</keyword>
<organism evidence="10 11">
    <name type="scientific">Asbolus verrucosus</name>
    <name type="common">Desert ironclad beetle</name>
    <dbReference type="NCBI Taxonomy" id="1661398"/>
    <lineage>
        <taxon>Eukaryota</taxon>
        <taxon>Metazoa</taxon>
        <taxon>Ecdysozoa</taxon>
        <taxon>Arthropoda</taxon>
        <taxon>Hexapoda</taxon>
        <taxon>Insecta</taxon>
        <taxon>Pterygota</taxon>
        <taxon>Neoptera</taxon>
        <taxon>Endopterygota</taxon>
        <taxon>Coleoptera</taxon>
        <taxon>Polyphaga</taxon>
        <taxon>Cucujiformia</taxon>
        <taxon>Tenebrionidae</taxon>
        <taxon>Pimeliinae</taxon>
        <taxon>Asbolus</taxon>
    </lineage>
</organism>
<keyword evidence="11" id="KW-1185">Reference proteome</keyword>
<keyword evidence="4" id="KW-0547">Nucleotide-binding</keyword>
<evidence type="ECO:0000256" key="1">
    <source>
        <dbReference type="ARBA" id="ARBA00004141"/>
    </source>
</evidence>
<reference evidence="10 11" key="1">
    <citation type="submission" date="2017-03" db="EMBL/GenBank/DDBJ databases">
        <title>Genome of the blue death feigning beetle - Asbolus verrucosus.</title>
        <authorList>
            <person name="Rider S.D."/>
        </authorList>
    </citation>
    <scope>NUCLEOTIDE SEQUENCE [LARGE SCALE GENOMIC DNA]</scope>
    <source>
        <strain evidence="10">Butters</strain>
        <tissue evidence="10">Head and leg muscle</tissue>
    </source>
</reference>
<proteinExistence type="predicted"/>